<protein>
    <submittedName>
        <fullName evidence="1">Uncharacterized protein</fullName>
    </submittedName>
</protein>
<dbReference type="EMBL" id="AP026867">
    <property type="protein sequence ID" value="BDS15222.1"/>
    <property type="molecule type" value="Genomic_DNA"/>
</dbReference>
<sequence length="65" mass="7688">MSLVEHLIKRYQLQNACRAILSVTHVIFGAKISYVLYSTIRFIIFVSDLYLFLSYWAIDNYYSTD</sequence>
<dbReference type="AlphaFoldDB" id="A0A916DWV3"/>
<name>A0A916DWV3_9BACT</name>
<proteinExistence type="predicted"/>
<accession>A0A916DWV3</accession>
<gene>
    <name evidence="1" type="ORF">AsAng_0060060</name>
</gene>
<keyword evidence="2" id="KW-1185">Reference proteome</keyword>
<evidence type="ECO:0000313" key="1">
    <source>
        <dbReference type="EMBL" id="BDS15222.1"/>
    </source>
</evidence>
<evidence type="ECO:0000313" key="2">
    <source>
        <dbReference type="Proteomes" id="UP001060919"/>
    </source>
</evidence>
<organism evidence="1 2">
    <name type="scientific">Aureispira anguillae</name>
    <dbReference type="NCBI Taxonomy" id="2864201"/>
    <lineage>
        <taxon>Bacteria</taxon>
        <taxon>Pseudomonadati</taxon>
        <taxon>Bacteroidota</taxon>
        <taxon>Saprospiria</taxon>
        <taxon>Saprospirales</taxon>
        <taxon>Saprospiraceae</taxon>
        <taxon>Aureispira</taxon>
    </lineage>
</organism>
<reference evidence="1" key="1">
    <citation type="submission" date="2022-09" db="EMBL/GenBank/DDBJ databases">
        <title>Aureispira anguillicida sp. nov., isolated from Leptocephalus of Japanese eel Anguilla japonica.</title>
        <authorList>
            <person name="Yuasa K."/>
            <person name="Mekata T."/>
            <person name="Ikunari K."/>
        </authorList>
    </citation>
    <scope>NUCLEOTIDE SEQUENCE</scope>
    <source>
        <strain evidence="1">EL160426</strain>
    </source>
</reference>
<dbReference type="KEGG" id="aup:AsAng_0060060"/>
<dbReference type="Proteomes" id="UP001060919">
    <property type="component" value="Chromosome"/>
</dbReference>